<organism evidence="3 4">
    <name type="scientific">Chitinophaga caseinilytica</name>
    <dbReference type="NCBI Taxonomy" id="2267521"/>
    <lineage>
        <taxon>Bacteria</taxon>
        <taxon>Pseudomonadati</taxon>
        <taxon>Bacteroidota</taxon>
        <taxon>Chitinophagia</taxon>
        <taxon>Chitinophagales</taxon>
        <taxon>Chitinophagaceae</taxon>
        <taxon>Chitinophaga</taxon>
    </lineage>
</organism>
<keyword evidence="1" id="KW-0732">Signal</keyword>
<dbReference type="Pfam" id="PF10102">
    <property type="entry name" value="DUF2341"/>
    <property type="match status" value="1"/>
</dbReference>
<evidence type="ECO:0000259" key="2">
    <source>
        <dbReference type="Pfam" id="PF10102"/>
    </source>
</evidence>
<dbReference type="Proteomes" id="UP001449657">
    <property type="component" value="Chromosome"/>
</dbReference>
<evidence type="ECO:0000256" key="1">
    <source>
        <dbReference type="SAM" id="SignalP"/>
    </source>
</evidence>
<keyword evidence="4" id="KW-1185">Reference proteome</keyword>
<feature type="signal peptide" evidence="1">
    <location>
        <begin position="1"/>
        <end position="19"/>
    </location>
</feature>
<gene>
    <name evidence="3" type="ORF">WJU22_16435</name>
</gene>
<evidence type="ECO:0000313" key="4">
    <source>
        <dbReference type="Proteomes" id="UP001449657"/>
    </source>
</evidence>
<dbReference type="InterPro" id="IPR013320">
    <property type="entry name" value="ConA-like_dom_sf"/>
</dbReference>
<dbReference type="InterPro" id="IPR018765">
    <property type="entry name" value="DUF2341"/>
</dbReference>
<reference evidence="3 4" key="1">
    <citation type="submission" date="2024-03" db="EMBL/GenBank/DDBJ databases">
        <title>Chitinophaga caseinilytica sp. nov., a casein hydrolysing bacterium isolated from forest soil.</title>
        <authorList>
            <person name="Lee D.S."/>
            <person name="Han D.M."/>
            <person name="Baek J.H."/>
            <person name="Choi D.G."/>
            <person name="Jeon J.H."/>
            <person name="Jeon C.O."/>
        </authorList>
    </citation>
    <scope>NUCLEOTIDE SEQUENCE [LARGE SCALE GENOMIC DNA]</scope>
    <source>
        <strain evidence="3 4">KACC 19118</strain>
    </source>
</reference>
<sequence>MKRLVFPLILLMLAQTAFAQRGGWNHSAAVRLNTTASGANVPGDVAGYPLAVSLNASNFNFSAAIANGADIRFSETPDGPFLPQSIEWWDPAAKEALVWVRIPLVKGSSRTQLLYMHWGNASATSADRPAEVFPVSDGFTGVWHLQEPGNTLPGGYADATANEANATGVNMMPYSTVKGVLGKAQRFRYPEKQWIKVDSDKRKLFDLVEQMTFSIWAYADTYSNAGDEAKRVLPGYETMFAKGDNSWRLQKFGIRNWHQPEADLVEICVERAAPRGDLCVVGKTDMRVKQWYHITGVHDFPYVHLYVNGKLEKTEKFDTPWKSDDHPVGIGNQSQFPDKGGRFWDGVLDEARVIGKVKDANWIKLDYESQRPGSRLLEFPAASASR</sequence>
<dbReference type="SUPFAM" id="SSF49899">
    <property type="entry name" value="Concanavalin A-like lectins/glucanases"/>
    <property type="match status" value="1"/>
</dbReference>
<feature type="chain" id="PRO_5045742350" evidence="1">
    <location>
        <begin position="20"/>
        <end position="386"/>
    </location>
</feature>
<proteinExistence type="predicted"/>
<protein>
    <submittedName>
        <fullName evidence="3">DUF2341 domain-containing protein</fullName>
    </submittedName>
</protein>
<dbReference type="Pfam" id="PF13385">
    <property type="entry name" value="Laminin_G_3"/>
    <property type="match status" value="1"/>
</dbReference>
<feature type="domain" description="DUF2341" evidence="2">
    <location>
        <begin position="67"/>
        <end position="141"/>
    </location>
</feature>
<evidence type="ECO:0000313" key="3">
    <source>
        <dbReference type="EMBL" id="WZN44484.1"/>
    </source>
</evidence>
<dbReference type="EMBL" id="CP150096">
    <property type="protein sequence ID" value="WZN44484.1"/>
    <property type="molecule type" value="Genomic_DNA"/>
</dbReference>
<name>A0ABZ2YWX3_9BACT</name>
<dbReference type="RefSeq" id="WP_341839265.1">
    <property type="nucleotide sequence ID" value="NZ_CP149792.1"/>
</dbReference>
<dbReference type="Gene3D" id="2.60.120.200">
    <property type="match status" value="1"/>
</dbReference>
<accession>A0ABZ2YWX3</accession>